<dbReference type="OrthoDB" id="3261135at2"/>
<dbReference type="InterPro" id="IPR022081">
    <property type="entry name" value="DUF3631"/>
</dbReference>
<organism evidence="3 4">
    <name type="scientific">Arthrobacter echini</name>
    <dbReference type="NCBI Taxonomy" id="1529066"/>
    <lineage>
        <taxon>Bacteria</taxon>
        <taxon>Bacillati</taxon>
        <taxon>Actinomycetota</taxon>
        <taxon>Actinomycetes</taxon>
        <taxon>Micrococcales</taxon>
        <taxon>Micrococcaceae</taxon>
        <taxon>Arthrobacter</taxon>
    </lineage>
</organism>
<feature type="compositionally biased region" description="Low complexity" evidence="1">
    <location>
        <begin position="59"/>
        <end position="70"/>
    </location>
</feature>
<evidence type="ECO:0000313" key="4">
    <source>
        <dbReference type="Proteomes" id="UP000305233"/>
    </source>
</evidence>
<proteinExistence type="predicted"/>
<sequence>MNTVDQNVWASEPPPEYWGTDPVGSTGSVGSVGSIQGTDPVGSTGSVGSVGSIQGGNPVGSTGSVGSVGSIQGGNPVGSTGSVGSVGSMEGVLTDIRQWFSRFVSVMDDLDLDLLTLWTAHTHLAFETYSTPRLILDSSMPGSGKTTTLEHCSRLCFAPIQAASLSSPALLARMLHQGMRTILIDEVDRSLDPKKQGVEDLIAILNSGYKRGATRPVLTPGKGGEWDVTEMSTFSPVAMAGNAPHLPEDTRSRSIRVLLMPDLDGKVESSDWEEIEPEAEDLGARLAEAADQIREEVRTARPPLPAGCVGRTKERWYPLKRVAAAAGGRWPGIADQLIERDIEEQQMDREDGMTNVPPAVVLLRDIHQVWPTGSTFVPTAELITELIHHNPAMWGQGSSFGRDLTVQRLGRMLVQAFKIHSARQGDSKRGYHRAAFDVAFRRLRITPHIQTDGTDGTGRTDGGCSLHPTPQPAACYTCALTEGAA</sequence>
<gene>
    <name evidence="3" type="ORF">E8P82_14730</name>
</gene>
<reference evidence="3 4" key="1">
    <citation type="submission" date="2019-04" db="EMBL/GenBank/DDBJ databases">
        <authorList>
            <person name="Liu Q."/>
            <person name="Xin Y.-H."/>
        </authorList>
    </citation>
    <scope>NUCLEOTIDE SEQUENCE [LARGE SCALE GENOMIC DNA]</scope>
    <source>
        <strain evidence="3 4">AM23</strain>
    </source>
</reference>
<dbReference type="Proteomes" id="UP000305233">
    <property type="component" value="Unassembled WGS sequence"/>
</dbReference>
<feature type="compositionally biased region" description="Low complexity" evidence="1">
    <location>
        <begin position="23"/>
        <end position="34"/>
    </location>
</feature>
<evidence type="ECO:0000259" key="2">
    <source>
        <dbReference type="Pfam" id="PF12307"/>
    </source>
</evidence>
<dbReference type="EMBL" id="SSWH01000024">
    <property type="protein sequence ID" value="THJ64589.1"/>
    <property type="molecule type" value="Genomic_DNA"/>
</dbReference>
<feature type="domain" description="DUF3631" evidence="2">
    <location>
        <begin position="266"/>
        <end position="442"/>
    </location>
</feature>
<dbReference type="Pfam" id="PF12307">
    <property type="entry name" value="DUF3631"/>
    <property type="match status" value="1"/>
</dbReference>
<feature type="compositionally biased region" description="Low complexity" evidence="1">
    <location>
        <begin position="41"/>
        <end position="52"/>
    </location>
</feature>
<dbReference type="InterPro" id="IPR027417">
    <property type="entry name" value="P-loop_NTPase"/>
</dbReference>
<dbReference type="AlphaFoldDB" id="A0A4V3Z500"/>
<accession>A0A4V3Z500</accession>
<name>A0A4V3Z500_9MICC</name>
<protein>
    <submittedName>
        <fullName evidence="3">DUF3631 domain-containing protein</fullName>
    </submittedName>
</protein>
<evidence type="ECO:0000256" key="1">
    <source>
        <dbReference type="SAM" id="MobiDB-lite"/>
    </source>
</evidence>
<dbReference type="SUPFAM" id="SSF52540">
    <property type="entry name" value="P-loop containing nucleoside triphosphate hydrolases"/>
    <property type="match status" value="1"/>
</dbReference>
<comment type="caution">
    <text evidence="3">The sequence shown here is derived from an EMBL/GenBank/DDBJ whole genome shotgun (WGS) entry which is preliminary data.</text>
</comment>
<evidence type="ECO:0000313" key="3">
    <source>
        <dbReference type="EMBL" id="THJ64589.1"/>
    </source>
</evidence>
<keyword evidence="4" id="KW-1185">Reference proteome</keyword>
<feature type="region of interest" description="Disordered" evidence="1">
    <location>
        <begin position="1"/>
        <end position="73"/>
    </location>
</feature>